<evidence type="ECO:0000313" key="3">
    <source>
        <dbReference type="Proteomes" id="UP000182011"/>
    </source>
</evidence>
<reference evidence="2 3" key="2">
    <citation type="submission" date="2015-11" db="EMBL/GenBank/DDBJ databases">
        <authorList>
            <person name="Zhang Y."/>
            <person name="Guo Z."/>
        </authorList>
    </citation>
    <scope>NUCLEOTIDE SEQUENCE [LARGE SCALE GENOMIC DNA]</scope>
    <source>
        <strain evidence="2">JGI-4</strain>
    </source>
</reference>
<dbReference type="AlphaFoldDB" id="A0A0P1L9T5"/>
<dbReference type="SUPFAM" id="SSF48695">
    <property type="entry name" value="Multiheme cytochromes"/>
    <property type="match status" value="1"/>
</dbReference>
<dbReference type="Proteomes" id="UP000182200">
    <property type="component" value="Unassembled WGS sequence"/>
</dbReference>
<dbReference type="RefSeq" id="WP_047134890.1">
    <property type="nucleotide sequence ID" value="NZ_CZVI01000024.1"/>
</dbReference>
<dbReference type="InterPro" id="IPR010176">
    <property type="entry name" value="C4xCH_C2xCH_motif_GEOSU"/>
</dbReference>
<accession>A0A0P1P6H8</accession>
<accession>A0A0P1M806</accession>
<dbReference type="EMBL" id="FAOP01000014">
    <property type="protein sequence ID" value="CUU09182.1"/>
    <property type="molecule type" value="Genomic_DNA"/>
</dbReference>
<accession>A0A0P1LYN1</accession>
<proteinExistence type="predicted"/>
<sequence>MKAKILIPLILISLGLFSCSELKEEIITPPALLKLTYKDDIKKILDDHCVSCHNPASTNFDLSTYFGIVQSGVAIPGDPNSKIVVATQPGGSMREYLGADAGLKADKIKKWVIEDSLALGAIKIHPSDWVQVGSENSHGKFIRKTSWNLDQCKQCHGSNYNGGISKSSCYTCHSAPGGPEACNTCHGNLLNSAPPRDLSNNFSTSSPGVGAHQAHVVGGKLSLGFDCNECHVKPSNLKSPGHLPVSSDDTTPNKAEVIFQPLSLSRNSTPIGIGDSLVPNPNYNYEQLTCSNTYCHGYFRNGNLGNTPKWNVVDGTQSACGTCHGLPPGGNHPGVSSTSCASSCHNDVVELSGGQLRIKDKSKHVNGKLSLYGYELDFSVKQKDKIVGLGLK</sequence>
<accession>A0A0P1L9T5</accession>
<dbReference type="EMBL" id="CZVI01000024">
    <property type="protein sequence ID" value="CUS91436.1"/>
    <property type="molecule type" value="Genomic_DNA"/>
</dbReference>
<dbReference type="STRING" id="1633631.GCA_001442925_02293"/>
<accession>A0A0P1MBN9</accession>
<gene>
    <name evidence="2" type="ORF">JGI4_02302</name>
    <name evidence="1" type="ORF">JGI8_01548</name>
</gene>
<organism evidence="2 3">
    <name type="scientific">Candidatus Kryptonium thompsonii</name>
    <dbReference type="NCBI Taxonomy" id="1633631"/>
    <lineage>
        <taxon>Bacteria</taxon>
        <taxon>Pseudomonadati</taxon>
        <taxon>Candidatus Kryptoniota</taxon>
        <taxon>Candidatus Kryptonium</taxon>
    </lineage>
</organism>
<evidence type="ECO:0000313" key="1">
    <source>
        <dbReference type="EMBL" id="CUS91436.1"/>
    </source>
</evidence>
<accession>A0A0S4NDE5</accession>
<dbReference type="NCBIfam" id="TIGR01904">
    <property type="entry name" value="GSu_C4xC__C2xCH"/>
    <property type="match status" value="1"/>
</dbReference>
<accession>A0A0P1MNM9</accession>
<evidence type="ECO:0000313" key="2">
    <source>
        <dbReference type="EMBL" id="CUU09182.1"/>
    </source>
</evidence>
<dbReference type="InterPro" id="IPR036280">
    <property type="entry name" value="Multihaem_cyt_sf"/>
</dbReference>
<dbReference type="PROSITE" id="PS51257">
    <property type="entry name" value="PROKAR_LIPOPROTEIN"/>
    <property type="match status" value="1"/>
</dbReference>
<dbReference type="OrthoDB" id="9810317at2"/>
<name>A0A0P1L9T5_9BACT</name>
<accession>A0A0P1MDL3</accession>
<accession>A0A0P1NYY4</accession>
<accession>A0A0P1LYX6</accession>
<accession>A0A0P1P2Y3</accession>
<keyword evidence="4" id="KW-1185">Reference proteome</keyword>
<protein>
    <submittedName>
        <fullName evidence="2">Geobacter sulfurreducens CxxxxCH...CXXCH domain-containing protein</fullName>
    </submittedName>
</protein>
<dbReference type="Pfam" id="PF09698">
    <property type="entry name" value="GSu_C4xC__C2xCH"/>
    <property type="match status" value="1"/>
</dbReference>
<evidence type="ECO:0000313" key="4">
    <source>
        <dbReference type="Proteomes" id="UP000182200"/>
    </source>
</evidence>
<dbReference type="Proteomes" id="UP000182011">
    <property type="component" value="Unassembled WGS sequence"/>
</dbReference>
<reference evidence="1 4" key="1">
    <citation type="submission" date="2015-11" db="EMBL/GenBank/DDBJ databases">
        <authorList>
            <person name="Varghese N."/>
        </authorList>
    </citation>
    <scope>NUCLEOTIDE SEQUENCE [LARGE SCALE GENOMIC DNA]</scope>
    <source>
        <strain evidence="1 4">JGI-8</strain>
    </source>
</reference>
<accession>A0A0P1MCV6</accession>